<organism evidence="2 3">
    <name type="scientific">Herbaspirillum frisingense GSF30</name>
    <dbReference type="NCBI Taxonomy" id="864073"/>
    <lineage>
        <taxon>Bacteria</taxon>
        <taxon>Pseudomonadati</taxon>
        <taxon>Pseudomonadota</taxon>
        <taxon>Betaproteobacteria</taxon>
        <taxon>Burkholderiales</taxon>
        <taxon>Oxalobacteraceae</taxon>
        <taxon>Herbaspirillum</taxon>
    </lineage>
</organism>
<dbReference type="EMBL" id="AEEC02000028">
    <property type="protein sequence ID" value="EOA03401.1"/>
    <property type="molecule type" value="Genomic_DNA"/>
</dbReference>
<dbReference type="RefSeq" id="WP_006712645.1">
    <property type="nucleotide sequence ID" value="NZ_AEEC02000028.1"/>
</dbReference>
<dbReference type="PANTHER" id="PTHR47472">
    <property type="entry name" value="PROPIONYL-COA CARBOXYLASE"/>
    <property type="match status" value="1"/>
</dbReference>
<reference evidence="2 3" key="1">
    <citation type="journal article" date="2013" name="Front. Microbiol.">
        <title>The genome of the endophytic bacterium H. frisingense GSF30(T) identifies diverse strategies in the Herbaspirillum genus to interact with plants.</title>
        <authorList>
            <person name="Straub D."/>
            <person name="Rothballer M."/>
            <person name="Hartmann A."/>
            <person name="Ludewig U."/>
        </authorList>
    </citation>
    <scope>NUCLEOTIDE SEQUENCE [LARGE SCALE GENOMIC DNA]</scope>
    <source>
        <strain evidence="2 3">GSF30</strain>
    </source>
</reference>
<dbReference type="AlphaFoldDB" id="A0AAI9IC18"/>
<dbReference type="PANTHER" id="PTHR47472:SF1">
    <property type="entry name" value="DUF1446-DOMAIN-CONTAINING PROTEIN"/>
    <property type="match status" value="1"/>
</dbReference>
<dbReference type="InterPro" id="IPR010839">
    <property type="entry name" value="AtuA_N"/>
</dbReference>
<dbReference type="Pfam" id="PF07287">
    <property type="entry name" value="AtuA"/>
    <property type="match status" value="1"/>
</dbReference>
<gene>
    <name evidence="2" type="ORF">HFRIS_017804</name>
</gene>
<evidence type="ECO:0000259" key="1">
    <source>
        <dbReference type="Pfam" id="PF07287"/>
    </source>
</evidence>
<protein>
    <recommendedName>
        <fullName evidence="1">Acyclic terpene utilisation N-terminal domain-containing protein</fullName>
    </recommendedName>
</protein>
<evidence type="ECO:0000313" key="2">
    <source>
        <dbReference type="EMBL" id="EOA03401.1"/>
    </source>
</evidence>
<evidence type="ECO:0000313" key="3">
    <source>
        <dbReference type="Proteomes" id="UP000006772"/>
    </source>
</evidence>
<feature type="domain" description="Acyclic terpene utilisation N-terminal" evidence="1">
    <location>
        <begin position="9"/>
        <end position="450"/>
    </location>
</feature>
<sequence length="453" mass="47662">MTHDPQRVVRIGAGAGYSGDRIEPAAELAEQGQLDYLIFECLAERTIAIGQQARLADPTKGYDPLLAERMYAVLKTCADQGVRIITNMGAANPQAAAQRIREIARELGLTQLKVAAVIGDDVLEAVQAGDFRIEDNGQPVASLGERLISANAYLGVAPILEALQAGADVIVTGRVADPALVLAPLVYEFGWAADDWDKLGQGTVVGHLLECAGQITGGYFADPGRKDVAGLARLGFPIGEISADGSAVITKVAGSGGQVTAQTCKEQLLYEIHDPAAYYTPDVIADFSQVQITEIGPDRVAITGGRGRARPETLKTTLGYRDSFIGEGQISYAGPGAQARAQLAADIVRERLALTGVQTDELRLDLIGVNAISSAQMASAARAPEPQEVRLRVAGRTASMKEAVRIGNEVETLYTNGPAGGGGATKAAREVIAVLSLLLPRSLVHPSVHIEEV</sequence>
<accession>A0AAI9IC18</accession>
<comment type="caution">
    <text evidence="2">The sequence shown here is derived from an EMBL/GenBank/DDBJ whole genome shotgun (WGS) entry which is preliminary data.</text>
</comment>
<dbReference type="Proteomes" id="UP000006772">
    <property type="component" value="Unassembled WGS sequence"/>
</dbReference>
<name>A0AAI9IC18_9BURK</name>
<proteinExistence type="predicted"/>